<keyword evidence="1" id="KW-1133">Transmembrane helix</keyword>
<evidence type="ECO:0000256" key="1">
    <source>
        <dbReference type="SAM" id="Phobius"/>
    </source>
</evidence>
<keyword evidence="1" id="KW-0472">Membrane</keyword>
<keyword evidence="1" id="KW-0812">Transmembrane</keyword>
<feature type="transmembrane region" description="Helical" evidence="1">
    <location>
        <begin position="126"/>
        <end position="148"/>
    </location>
</feature>
<reference evidence="2" key="1">
    <citation type="submission" date="2019-01" db="EMBL/GenBank/DDBJ databases">
        <title>Draft genome sequences of three monokaryotic isolates of the white-rot basidiomycete fungus Dichomitus squalens.</title>
        <authorList>
            <consortium name="DOE Joint Genome Institute"/>
            <person name="Lopez S.C."/>
            <person name="Andreopoulos B."/>
            <person name="Pangilinan J."/>
            <person name="Lipzen A."/>
            <person name="Riley R."/>
            <person name="Ahrendt S."/>
            <person name="Ng V."/>
            <person name="Barry K."/>
            <person name="Daum C."/>
            <person name="Grigoriev I.V."/>
            <person name="Hilden K.S."/>
            <person name="Makela M.R."/>
            <person name="de Vries R.P."/>
        </authorList>
    </citation>
    <scope>NUCLEOTIDE SEQUENCE [LARGE SCALE GENOMIC DNA]</scope>
    <source>
        <strain evidence="2">OM18370.1</strain>
    </source>
</reference>
<dbReference type="EMBL" id="ML143477">
    <property type="protein sequence ID" value="TBU24584.1"/>
    <property type="molecule type" value="Genomic_DNA"/>
</dbReference>
<proteinExistence type="predicted"/>
<dbReference type="Proteomes" id="UP000292957">
    <property type="component" value="Unassembled WGS sequence"/>
</dbReference>
<feature type="transmembrane region" description="Helical" evidence="1">
    <location>
        <begin position="262"/>
        <end position="281"/>
    </location>
</feature>
<sequence length="290" mass="32545">MSDTSPPFVLQQTVEGGLKFLMLGTVLSSFLIPIAIMLFYFSTARLRRQPLFILNVLAILLGGIAQGVLNFYSATSGMLHNANISTLDSALCVALDVFVPLCAETVLILRVLAVYPPRLLPRFQCFILYGSIVLLKVGRVVNVTYVIYRMVRGPSEQAALVLAEFVWHLPNAKLEYILQLVDDTLVSGLFVYKIHTKTHEVASDRHHESGIRRARDMYLFRRLKTLFWISVCNFVFPVVLNVVQLVLILGNGEFERGILVQLVNNYITIIGVLLATIWASSSQWQEEEAA</sequence>
<name>A0A4Q9MBD2_9APHY</name>
<dbReference type="OrthoDB" id="2548432at2759"/>
<organism evidence="2">
    <name type="scientific">Dichomitus squalens</name>
    <dbReference type="NCBI Taxonomy" id="114155"/>
    <lineage>
        <taxon>Eukaryota</taxon>
        <taxon>Fungi</taxon>
        <taxon>Dikarya</taxon>
        <taxon>Basidiomycota</taxon>
        <taxon>Agaricomycotina</taxon>
        <taxon>Agaricomycetes</taxon>
        <taxon>Polyporales</taxon>
        <taxon>Polyporaceae</taxon>
        <taxon>Dichomitus</taxon>
    </lineage>
</organism>
<feature type="transmembrane region" description="Helical" evidence="1">
    <location>
        <begin position="52"/>
        <end position="73"/>
    </location>
</feature>
<feature type="transmembrane region" description="Helical" evidence="1">
    <location>
        <begin position="226"/>
        <end position="250"/>
    </location>
</feature>
<dbReference type="AlphaFoldDB" id="A0A4Q9MBD2"/>
<feature type="transmembrane region" description="Helical" evidence="1">
    <location>
        <begin position="20"/>
        <end position="40"/>
    </location>
</feature>
<evidence type="ECO:0008006" key="3">
    <source>
        <dbReference type="Google" id="ProtNLM"/>
    </source>
</evidence>
<gene>
    <name evidence="2" type="ORF">BD311DRAFT_868072</name>
</gene>
<protein>
    <recommendedName>
        <fullName evidence="3">G-protein coupled receptors family 1 profile domain-containing protein</fullName>
    </recommendedName>
</protein>
<accession>A0A4Q9MBD2</accession>
<evidence type="ECO:0000313" key="2">
    <source>
        <dbReference type="EMBL" id="TBU24584.1"/>
    </source>
</evidence>